<dbReference type="STRING" id="67365.GCA_001704635_03119"/>
<dbReference type="NCBIfam" id="TIGR03898">
    <property type="entry name" value="lanti_MRSA_kill"/>
    <property type="match status" value="1"/>
</dbReference>
<dbReference type="InterPro" id="IPR027635">
    <property type="entry name" value="Lantibiotic2_lead_pep_dom"/>
</dbReference>
<dbReference type="EMBL" id="ASQP01000346">
    <property type="protein sequence ID" value="OMI36274.1"/>
    <property type="molecule type" value="Genomic_DNA"/>
</dbReference>
<evidence type="ECO:0008006" key="3">
    <source>
        <dbReference type="Google" id="ProtNLM"/>
    </source>
</evidence>
<sequence length="56" mass="5786">MNSTVTAWKDATYREGLAVDPGHPAGVVDLTADLADEGTSVAAVTLSTQPFFQCCG</sequence>
<dbReference type="RefSeq" id="WP_014181724.1">
    <property type="nucleotide sequence ID" value="NZ_ASQP01000346.1"/>
</dbReference>
<proteinExistence type="predicted"/>
<evidence type="ECO:0000313" key="1">
    <source>
        <dbReference type="EMBL" id="OMI36274.1"/>
    </source>
</evidence>
<dbReference type="AlphaFoldDB" id="A0A1R1SD53"/>
<organism evidence="1 2">
    <name type="scientific">Streptomyces sparsogenes DSM 40356</name>
    <dbReference type="NCBI Taxonomy" id="1331668"/>
    <lineage>
        <taxon>Bacteria</taxon>
        <taxon>Bacillati</taxon>
        <taxon>Actinomycetota</taxon>
        <taxon>Actinomycetes</taxon>
        <taxon>Kitasatosporales</taxon>
        <taxon>Streptomycetaceae</taxon>
        <taxon>Streptomyces</taxon>
    </lineage>
</organism>
<dbReference type="GeneID" id="96748673"/>
<dbReference type="Proteomes" id="UP000186168">
    <property type="component" value="Unassembled WGS sequence"/>
</dbReference>
<name>A0A1R1SD53_9ACTN</name>
<evidence type="ECO:0000313" key="2">
    <source>
        <dbReference type="Proteomes" id="UP000186168"/>
    </source>
</evidence>
<reference evidence="1 2" key="1">
    <citation type="submission" date="2013-05" db="EMBL/GenBank/DDBJ databases">
        <title>Genome sequence of Streptomyces sparsogenes DSM 40356.</title>
        <authorList>
            <person name="Coyne S."/>
            <person name="Seebeck F.P."/>
        </authorList>
    </citation>
    <scope>NUCLEOTIDE SEQUENCE [LARGE SCALE GENOMIC DNA]</scope>
    <source>
        <strain evidence="1 2">DSM 40356</strain>
    </source>
</reference>
<dbReference type="GO" id="GO:0042742">
    <property type="term" value="P:defense response to bacterium"/>
    <property type="evidence" value="ECO:0007669"/>
    <property type="project" value="InterPro"/>
</dbReference>
<protein>
    <recommendedName>
        <fullName evidence="3">Mersacidin/lichenicidin family type 2 lantibiotic</fullName>
    </recommendedName>
</protein>
<keyword evidence="2" id="KW-1185">Reference proteome</keyword>
<accession>A0A1R1SD53</accession>
<comment type="caution">
    <text evidence="1">The sequence shown here is derived from an EMBL/GenBank/DDBJ whole genome shotgun (WGS) entry which is preliminary data.</text>
</comment>
<gene>
    <name evidence="1" type="ORF">SPAR_27041</name>
</gene>